<dbReference type="RefSeq" id="WP_152801775.1">
    <property type="nucleotide sequence ID" value="NZ_WHNX01000004.1"/>
</dbReference>
<evidence type="ECO:0000256" key="1">
    <source>
        <dbReference type="ARBA" id="ARBA00023015"/>
    </source>
</evidence>
<gene>
    <name evidence="5" type="ORF">GC105_03565</name>
</gene>
<dbReference type="Proteomes" id="UP000440004">
    <property type="component" value="Unassembled WGS sequence"/>
</dbReference>
<evidence type="ECO:0000313" key="5">
    <source>
        <dbReference type="EMBL" id="MPW24867.1"/>
    </source>
</evidence>
<protein>
    <submittedName>
        <fullName evidence="5">GntR family transcriptional regulator</fullName>
    </submittedName>
</protein>
<evidence type="ECO:0000313" key="6">
    <source>
        <dbReference type="Proteomes" id="UP000440004"/>
    </source>
</evidence>
<dbReference type="CDD" id="cd07377">
    <property type="entry name" value="WHTH_GntR"/>
    <property type="match status" value="1"/>
</dbReference>
<name>A0A6A7K6M7_9FIRM</name>
<dbReference type="InterPro" id="IPR036390">
    <property type="entry name" value="WH_DNA-bd_sf"/>
</dbReference>
<evidence type="ECO:0000256" key="3">
    <source>
        <dbReference type="ARBA" id="ARBA00023163"/>
    </source>
</evidence>
<dbReference type="AlphaFoldDB" id="A0A6A7K6M7"/>
<dbReference type="PANTHER" id="PTHR38445:SF6">
    <property type="entry name" value="GNTR-FAMILY TRANSCRIPTIONAL REGULATOR"/>
    <property type="match status" value="1"/>
</dbReference>
<evidence type="ECO:0000259" key="4">
    <source>
        <dbReference type="PROSITE" id="PS50949"/>
    </source>
</evidence>
<dbReference type="EMBL" id="WHNX01000004">
    <property type="protein sequence ID" value="MPW24867.1"/>
    <property type="molecule type" value="Genomic_DNA"/>
</dbReference>
<reference evidence="5 6" key="1">
    <citation type="submission" date="2019-10" db="EMBL/GenBank/DDBJ databases">
        <title>Alkalibaculum tamaniensis sp.nov., a new alkaliphilic acetogen, isolated on methoxylated aromatics from a mud volcano.</title>
        <authorList>
            <person name="Khomyakova M.A."/>
            <person name="Merkel A.Y."/>
            <person name="Bonch-Osmolovskaya E.A."/>
            <person name="Slobodkin A.I."/>
        </authorList>
    </citation>
    <scope>NUCLEOTIDE SEQUENCE [LARGE SCALE GENOMIC DNA]</scope>
    <source>
        <strain evidence="5 6">M08DMB</strain>
    </source>
</reference>
<evidence type="ECO:0000256" key="2">
    <source>
        <dbReference type="ARBA" id="ARBA00023125"/>
    </source>
</evidence>
<dbReference type="SMART" id="SM00345">
    <property type="entry name" value="HTH_GNTR"/>
    <property type="match status" value="1"/>
</dbReference>
<dbReference type="GO" id="GO:0003700">
    <property type="term" value="F:DNA-binding transcription factor activity"/>
    <property type="evidence" value="ECO:0007669"/>
    <property type="project" value="InterPro"/>
</dbReference>
<feature type="domain" description="HTH gntR-type" evidence="4">
    <location>
        <begin position="9"/>
        <end position="77"/>
    </location>
</feature>
<keyword evidence="1" id="KW-0805">Transcription regulation</keyword>
<dbReference type="Pfam" id="PF00392">
    <property type="entry name" value="GntR"/>
    <property type="match status" value="1"/>
</dbReference>
<keyword evidence="2" id="KW-0238">DNA-binding</keyword>
<comment type="caution">
    <text evidence="5">The sequence shown here is derived from an EMBL/GenBank/DDBJ whole genome shotgun (WGS) entry which is preliminary data.</text>
</comment>
<sequence length="122" mass="14121">MSWILDDNRPIYIQLVEQIQMMIITGFYPLESKLPSVRDMASEASVNPNTMQRAFAQLEAEGLLYSDRTKGRFVTKDKEKIMKIKNELAISDTKNYIKKMKELGCDKNQIENLIDAAMKEEQ</sequence>
<dbReference type="PANTHER" id="PTHR38445">
    <property type="entry name" value="HTH-TYPE TRANSCRIPTIONAL REPRESSOR YTRA"/>
    <property type="match status" value="1"/>
</dbReference>
<proteinExistence type="predicted"/>
<accession>A0A6A7K6M7</accession>
<dbReference type="SUPFAM" id="SSF46785">
    <property type="entry name" value="Winged helix' DNA-binding domain"/>
    <property type="match status" value="1"/>
</dbReference>
<dbReference type="InterPro" id="IPR036388">
    <property type="entry name" value="WH-like_DNA-bd_sf"/>
</dbReference>
<dbReference type="InterPro" id="IPR000524">
    <property type="entry name" value="Tscrpt_reg_HTH_GntR"/>
</dbReference>
<keyword evidence="6" id="KW-1185">Reference proteome</keyword>
<keyword evidence="3" id="KW-0804">Transcription</keyword>
<dbReference type="PROSITE" id="PS50949">
    <property type="entry name" value="HTH_GNTR"/>
    <property type="match status" value="1"/>
</dbReference>
<dbReference type="Gene3D" id="1.10.10.10">
    <property type="entry name" value="Winged helix-like DNA-binding domain superfamily/Winged helix DNA-binding domain"/>
    <property type="match status" value="1"/>
</dbReference>
<organism evidence="5 6">
    <name type="scientific">Alkalibaculum sporogenes</name>
    <dbReference type="NCBI Taxonomy" id="2655001"/>
    <lineage>
        <taxon>Bacteria</taxon>
        <taxon>Bacillati</taxon>
        <taxon>Bacillota</taxon>
        <taxon>Clostridia</taxon>
        <taxon>Eubacteriales</taxon>
        <taxon>Eubacteriaceae</taxon>
        <taxon>Alkalibaculum</taxon>
    </lineage>
</organism>
<dbReference type="GO" id="GO:0003677">
    <property type="term" value="F:DNA binding"/>
    <property type="evidence" value="ECO:0007669"/>
    <property type="project" value="UniProtKB-KW"/>
</dbReference>